<organism evidence="8 9">
    <name type="scientific">Roseovarius nubinhibens (strain ATCC BAA-591 / DSM 15170 / ISM)</name>
    <dbReference type="NCBI Taxonomy" id="89187"/>
    <lineage>
        <taxon>Bacteria</taxon>
        <taxon>Pseudomonadati</taxon>
        <taxon>Pseudomonadota</taxon>
        <taxon>Alphaproteobacteria</taxon>
        <taxon>Rhodobacterales</taxon>
        <taxon>Roseobacteraceae</taxon>
        <taxon>Roseovarius</taxon>
    </lineage>
</organism>
<keyword evidence="5 7" id="KW-1133">Transmembrane helix</keyword>
<reference evidence="8 9" key="1">
    <citation type="submission" date="2005-12" db="EMBL/GenBank/DDBJ databases">
        <authorList>
            <person name="Moran M.A."/>
            <person name="Ferriera S."/>
            <person name="Johnson J."/>
            <person name="Kravitz S."/>
            <person name="Halpern A."/>
            <person name="Remington K."/>
            <person name="Beeson K."/>
            <person name="Tran B."/>
            <person name="Rogers Y.-H."/>
            <person name="Friedman R."/>
            <person name="Venter J.C."/>
        </authorList>
    </citation>
    <scope>NUCLEOTIDE SEQUENCE [LARGE SCALE GENOMIC DNA]</scope>
    <source>
        <strain evidence="9">ATCC BAA-591 / DSM 15170 / ISM</strain>
    </source>
</reference>
<evidence type="ECO:0000256" key="7">
    <source>
        <dbReference type="SAM" id="Phobius"/>
    </source>
</evidence>
<gene>
    <name evidence="8" type="ORF">ISM_07555</name>
</gene>
<dbReference type="Pfam" id="PF02534">
    <property type="entry name" value="T4SS-DNA_transf"/>
    <property type="match status" value="1"/>
</dbReference>
<keyword evidence="6 7" id="KW-0472">Membrane</keyword>
<dbReference type="CDD" id="cd01127">
    <property type="entry name" value="TrwB_TraG_TraD_VirD4"/>
    <property type="match status" value="1"/>
</dbReference>
<dbReference type="RefSeq" id="WP_009813534.1">
    <property type="nucleotide sequence ID" value="NZ_CH724156.1"/>
</dbReference>
<dbReference type="InterPro" id="IPR051539">
    <property type="entry name" value="T4SS-coupling_protein"/>
</dbReference>
<keyword evidence="3" id="KW-1003">Cell membrane</keyword>
<protein>
    <submittedName>
        <fullName evidence="8">TRAG protein</fullName>
    </submittedName>
</protein>
<evidence type="ECO:0000256" key="3">
    <source>
        <dbReference type="ARBA" id="ARBA00022475"/>
    </source>
</evidence>
<proteinExistence type="inferred from homology"/>
<dbReference type="GO" id="GO:0005886">
    <property type="term" value="C:plasma membrane"/>
    <property type="evidence" value="ECO:0007669"/>
    <property type="project" value="UniProtKB-SubCell"/>
</dbReference>
<dbReference type="eggNOG" id="COG3505">
    <property type="taxonomic scope" value="Bacteria"/>
</dbReference>
<keyword evidence="4 7" id="KW-0812">Transmembrane</keyword>
<dbReference type="Gene3D" id="3.40.50.300">
    <property type="entry name" value="P-loop containing nucleotide triphosphate hydrolases"/>
    <property type="match status" value="1"/>
</dbReference>
<comment type="similarity">
    <text evidence="2">Belongs to the VirD4/TraG family.</text>
</comment>
<evidence type="ECO:0000256" key="2">
    <source>
        <dbReference type="ARBA" id="ARBA00008806"/>
    </source>
</evidence>
<evidence type="ECO:0000256" key="5">
    <source>
        <dbReference type="ARBA" id="ARBA00022989"/>
    </source>
</evidence>
<name>A3SLA3_ROSNI</name>
<feature type="transmembrane region" description="Helical" evidence="7">
    <location>
        <begin position="39"/>
        <end position="65"/>
    </location>
</feature>
<dbReference type="AlphaFoldDB" id="A3SLA3"/>
<dbReference type="InterPro" id="IPR003688">
    <property type="entry name" value="TraG/VirD4"/>
</dbReference>
<dbReference type="PANTHER" id="PTHR37937:SF1">
    <property type="entry name" value="CONJUGATIVE TRANSFER: DNA TRANSPORT"/>
    <property type="match status" value="1"/>
</dbReference>
<comment type="subcellular location">
    <subcellularLocation>
        <location evidence="1">Cell membrane</location>
        <topology evidence="1">Multi-pass membrane protein</topology>
    </subcellularLocation>
</comment>
<evidence type="ECO:0000256" key="4">
    <source>
        <dbReference type="ARBA" id="ARBA00022692"/>
    </source>
</evidence>
<dbReference type="Proteomes" id="UP000005954">
    <property type="component" value="Unassembled WGS sequence"/>
</dbReference>
<dbReference type="STRING" id="89187.ISM_07555"/>
<dbReference type="InterPro" id="IPR027417">
    <property type="entry name" value="P-loop_NTPase"/>
</dbReference>
<evidence type="ECO:0000256" key="6">
    <source>
        <dbReference type="ARBA" id="ARBA00023136"/>
    </source>
</evidence>
<keyword evidence="9" id="KW-1185">Reference proteome</keyword>
<comment type="caution">
    <text evidence="8">The sequence shown here is derived from an EMBL/GenBank/DDBJ whole genome shotgun (WGS) entry which is preliminary data.</text>
</comment>
<dbReference type="EMBL" id="AALY01000001">
    <property type="protein sequence ID" value="EAP78134.1"/>
    <property type="molecule type" value="Genomic_DNA"/>
</dbReference>
<feature type="transmembrane region" description="Helical" evidence="7">
    <location>
        <begin position="573"/>
        <end position="601"/>
    </location>
</feature>
<evidence type="ECO:0000256" key="1">
    <source>
        <dbReference type="ARBA" id="ARBA00004651"/>
    </source>
</evidence>
<dbReference type="OrthoDB" id="9759295at2"/>
<evidence type="ECO:0000313" key="9">
    <source>
        <dbReference type="Proteomes" id="UP000005954"/>
    </source>
</evidence>
<evidence type="ECO:0000313" key="8">
    <source>
        <dbReference type="EMBL" id="EAP78134.1"/>
    </source>
</evidence>
<sequence length="647" mass="71219">MQQQSKFVPKLLVTTALGTALYKTWPLVAKAPHGADWGLIVWGLGAVATIAGVYGVTAEITALATKVSRTFRAHRPKVSPASAKWLSAKEARKAGLGKSAGLFLGILEGQPLFISNAVHGLTCAPARKGKTTSFILPALCHDFGASCIVADMKGDLAAQSADHRKSYLGQDVIEVNPANQFGRSNWAYNPMQIVLDAYAYAPQDTISEARSMALQLHAPPPGGDRDPFWPNGTRKKLVFTVVAQCVLRDAHDANIPRVYEVLSDDVLFGELLDDAIASDVLGGELAAMARNIKSVWEENPKHFESFREGALQSLAPFGPSGRLAPSMETCDFRFSDLKKRKTTLYLICDYSRMDVFAPWLGLVIWAALRELVRENNDTPVYFLLDEFTNYRLSGLPNALTALGSYGIRCWMLVQELDEISRAYGREALSTILSQTDVKQFFGVASDQTAQLVSRMLGEEELSSESFGLGHDVLGIPSLNLGRRSKPLLTADQIRRLPEDEQIIFIKNMRPAKLLKVGAHEIEPYRHQLKPNPLHGNKPFLGRVKMRIKNGVARATRAGKRIIDRPKRPLVRPLLASLAHLVPGVPVLLLAGGTLIIASFGWPHLRIEYTHSYNWCRYAGLPVVSQPFTLTGRGQCPLVFWRKSGGPI</sequence>
<dbReference type="HOGENOM" id="CLU_423289_0_0_5"/>
<accession>A3SLA3</accession>
<dbReference type="PANTHER" id="PTHR37937">
    <property type="entry name" value="CONJUGATIVE TRANSFER: DNA TRANSPORT"/>
    <property type="match status" value="1"/>
</dbReference>
<dbReference type="SUPFAM" id="SSF52540">
    <property type="entry name" value="P-loop containing nucleoside triphosphate hydrolases"/>
    <property type="match status" value="1"/>
</dbReference>